<dbReference type="InterPro" id="IPR035901">
    <property type="entry name" value="GIY-YIG_endonuc_sf"/>
</dbReference>
<dbReference type="InterPro" id="IPR050190">
    <property type="entry name" value="UPF0213_domain"/>
</dbReference>
<dbReference type="EMBL" id="PFNX01000005">
    <property type="protein sequence ID" value="PIZ61483.1"/>
    <property type="molecule type" value="Genomic_DNA"/>
</dbReference>
<dbReference type="InterPro" id="IPR000305">
    <property type="entry name" value="GIY-YIG_endonuc"/>
</dbReference>
<dbReference type="PANTHER" id="PTHR34477">
    <property type="entry name" value="UPF0213 PROTEIN YHBQ"/>
    <property type="match status" value="1"/>
</dbReference>
<dbReference type="SUPFAM" id="SSF82771">
    <property type="entry name" value="GIY-YIG endonuclease"/>
    <property type="match status" value="1"/>
</dbReference>
<comment type="caution">
    <text evidence="3">The sequence shown here is derived from an EMBL/GenBank/DDBJ whole genome shotgun (WGS) entry which is preliminary data.</text>
</comment>
<evidence type="ECO:0000313" key="3">
    <source>
        <dbReference type="EMBL" id="PIZ61483.1"/>
    </source>
</evidence>
<accession>A0A2M7TUK7</accession>
<organism evidence="3 4">
    <name type="scientific">Candidatus Shapirobacteria bacterium CG_4_10_14_0_2_um_filter_40_12</name>
    <dbReference type="NCBI Taxonomy" id="1974871"/>
    <lineage>
        <taxon>Bacteria</taxon>
        <taxon>Candidatus Shapironibacteriota</taxon>
    </lineage>
</organism>
<feature type="domain" description="GIY-YIG" evidence="2">
    <location>
        <begin position="1"/>
        <end position="68"/>
    </location>
</feature>
<feature type="non-terminal residue" evidence="3">
    <location>
        <position position="68"/>
    </location>
</feature>
<protein>
    <submittedName>
        <fullName evidence="3">Excinuclease ABC subunit C</fullName>
    </submittedName>
</protein>
<evidence type="ECO:0000256" key="1">
    <source>
        <dbReference type="ARBA" id="ARBA00007435"/>
    </source>
</evidence>
<dbReference type="Proteomes" id="UP000229336">
    <property type="component" value="Unassembled WGS sequence"/>
</dbReference>
<evidence type="ECO:0000259" key="2">
    <source>
        <dbReference type="PROSITE" id="PS50164"/>
    </source>
</evidence>
<dbReference type="PROSITE" id="PS50164">
    <property type="entry name" value="GIY_YIG"/>
    <property type="match status" value="1"/>
</dbReference>
<dbReference type="Pfam" id="PF01541">
    <property type="entry name" value="GIY-YIG"/>
    <property type="match status" value="1"/>
</dbReference>
<reference evidence="4" key="1">
    <citation type="submission" date="2017-09" db="EMBL/GenBank/DDBJ databases">
        <title>Depth-based differentiation of microbial function through sediment-hosted aquifers and enrichment of novel symbionts in the deep terrestrial subsurface.</title>
        <authorList>
            <person name="Probst A.J."/>
            <person name="Ladd B."/>
            <person name="Jarett J.K."/>
            <person name="Geller-Mcgrath D.E."/>
            <person name="Sieber C.M.K."/>
            <person name="Emerson J.B."/>
            <person name="Anantharaman K."/>
            <person name="Thomas B.C."/>
            <person name="Malmstrom R."/>
            <person name="Stieglmeier M."/>
            <person name="Klingl A."/>
            <person name="Woyke T."/>
            <person name="Ryan C.M."/>
            <person name="Banfield J.F."/>
        </authorList>
    </citation>
    <scope>NUCLEOTIDE SEQUENCE [LARGE SCALE GENOMIC DNA]</scope>
</reference>
<dbReference type="CDD" id="cd10449">
    <property type="entry name" value="GIY-YIG_SLX1_like"/>
    <property type="match status" value="1"/>
</dbReference>
<dbReference type="Gene3D" id="3.40.1440.10">
    <property type="entry name" value="GIY-YIG endonuclease"/>
    <property type="match status" value="1"/>
</dbReference>
<dbReference type="PANTHER" id="PTHR34477:SF1">
    <property type="entry name" value="UPF0213 PROTEIN YHBQ"/>
    <property type="match status" value="1"/>
</dbReference>
<comment type="similarity">
    <text evidence="1">Belongs to the UPF0213 family.</text>
</comment>
<proteinExistence type="inferred from homology"/>
<dbReference type="AlphaFoldDB" id="A0A2M7TUK7"/>
<sequence length="68" mass="7911">MYYVYVLQSLKDKKLYTGYSSDLKRRIIEHNQGLVASTKNRRPLKLVYYQAFESGADAGKEEKYLKSG</sequence>
<name>A0A2M7TUK7_9BACT</name>
<evidence type="ECO:0000313" key="4">
    <source>
        <dbReference type="Proteomes" id="UP000229336"/>
    </source>
</evidence>
<gene>
    <name evidence="3" type="ORF">COY20_00150</name>
</gene>